<keyword evidence="7 12" id="KW-0297">G-protein coupled receptor</keyword>
<keyword evidence="5 13" id="KW-0552">Olfaction</keyword>
<keyword evidence="6 13" id="KW-1133">Transmembrane helix</keyword>
<dbReference type="PROSITE" id="PS50262">
    <property type="entry name" value="G_PROTEIN_RECEP_F1_2"/>
    <property type="match status" value="1"/>
</dbReference>
<dbReference type="PANTHER" id="PTHR26454:SF10">
    <property type="entry name" value="OLFACTORY RECEPTOR 6V1"/>
    <property type="match status" value="1"/>
</dbReference>
<evidence type="ECO:0000256" key="3">
    <source>
        <dbReference type="ARBA" id="ARBA00022606"/>
    </source>
</evidence>
<comment type="subcellular location">
    <subcellularLocation>
        <location evidence="1 13">Cell membrane</location>
        <topology evidence="1 13">Multi-pass membrane protein</topology>
    </subcellularLocation>
</comment>
<keyword evidence="15" id="KW-1185">Reference proteome</keyword>
<dbReference type="GeneID" id="129345678"/>
<feature type="transmembrane region" description="Helical" evidence="13">
    <location>
        <begin position="25"/>
        <end position="49"/>
    </location>
</feature>
<dbReference type="InterPro" id="IPR047132">
    <property type="entry name" value="Olfact_rcpt_6C-like"/>
</dbReference>
<feature type="transmembrane region" description="Helical" evidence="13">
    <location>
        <begin position="198"/>
        <end position="223"/>
    </location>
</feature>
<evidence type="ECO:0000259" key="14">
    <source>
        <dbReference type="PROSITE" id="PS50262"/>
    </source>
</evidence>
<proteinExistence type="inferred from homology"/>
<dbReference type="PRINTS" id="PR00237">
    <property type="entry name" value="GPCRRHODOPSN"/>
</dbReference>
<evidence type="ECO:0000256" key="12">
    <source>
        <dbReference type="RuleBase" id="RU000688"/>
    </source>
</evidence>
<keyword evidence="10" id="KW-0325">Glycoprotein</keyword>
<evidence type="ECO:0000256" key="5">
    <source>
        <dbReference type="ARBA" id="ARBA00022725"/>
    </source>
</evidence>
<dbReference type="AlphaFoldDB" id="A0AA97KQ93"/>
<dbReference type="Proteomes" id="UP001190640">
    <property type="component" value="Chromosome 18"/>
</dbReference>
<dbReference type="Gene3D" id="1.20.1070.10">
    <property type="entry name" value="Rhodopsin 7-helix transmembrane proteins"/>
    <property type="match status" value="1"/>
</dbReference>
<evidence type="ECO:0000256" key="1">
    <source>
        <dbReference type="ARBA" id="ARBA00004651"/>
    </source>
</evidence>
<dbReference type="FunFam" id="1.20.1070.10:FF:000010">
    <property type="entry name" value="Olfactory receptor"/>
    <property type="match status" value="1"/>
</dbReference>
<gene>
    <name evidence="16" type="primary">LOC129345678</name>
</gene>
<accession>A0AA97KQ93</accession>
<feature type="transmembrane region" description="Helical" evidence="13">
    <location>
        <begin position="134"/>
        <end position="155"/>
    </location>
</feature>
<evidence type="ECO:0000256" key="11">
    <source>
        <dbReference type="ARBA" id="ARBA00023224"/>
    </source>
</evidence>
<feature type="transmembrane region" description="Helical" evidence="13">
    <location>
        <begin position="100"/>
        <end position="122"/>
    </location>
</feature>
<name>A0AA97KQ93_EUBMA</name>
<dbReference type="RefSeq" id="XP_054858879.1">
    <property type="nucleotide sequence ID" value="XM_055002904.1"/>
</dbReference>
<reference evidence="16" key="1">
    <citation type="submission" date="2025-08" db="UniProtKB">
        <authorList>
            <consortium name="RefSeq"/>
        </authorList>
    </citation>
    <scope>IDENTIFICATION</scope>
    <source>
        <tissue evidence="16">Blood</tissue>
    </source>
</reference>
<keyword evidence="2 13" id="KW-1003">Cell membrane</keyword>
<evidence type="ECO:0000313" key="15">
    <source>
        <dbReference type="Proteomes" id="UP001190640"/>
    </source>
</evidence>
<dbReference type="PROSITE" id="PS00237">
    <property type="entry name" value="G_PROTEIN_RECEP_F1_1"/>
    <property type="match status" value="1"/>
</dbReference>
<evidence type="ECO:0000256" key="9">
    <source>
        <dbReference type="ARBA" id="ARBA00023170"/>
    </source>
</evidence>
<keyword evidence="9 12" id="KW-0675">Receptor</keyword>
<evidence type="ECO:0000256" key="4">
    <source>
        <dbReference type="ARBA" id="ARBA00022692"/>
    </source>
</evidence>
<evidence type="ECO:0000256" key="6">
    <source>
        <dbReference type="ARBA" id="ARBA00022989"/>
    </source>
</evidence>
<sequence length="309" mass="34918">MGNHTHPTEFILVGFSATRELQKVLVAPCLALYLLMMAGNASVVAMICFDSRLHTPMYFFLCNFSVVEMLVTSTVVPRMLVGLLSERDAIPFGECLTQFYFYFSSGTTAFLLLAVMSIDRYVAICHPLRYSTILTNDVCIQLAFGAWATSFFSMIPPSVFRARLPFCLSNQIDHFFCDNAPLLKLSCSDTHFIELWDFLLAILFIFSSFVVTVASYVAILFTIVRIPSATGRHKAFSTCASHFTVVVIGYGTTIFIYVRPNKNYSTDMNKMIALLTSIVTPFLNPFIFTLRNEKVKEVIRDWLGHRRSL</sequence>
<dbReference type="PANTHER" id="PTHR26454">
    <property type="entry name" value="OLFACTORY RECEPTOR"/>
    <property type="match status" value="1"/>
</dbReference>
<evidence type="ECO:0000256" key="13">
    <source>
        <dbReference type="RuleBase" id="RU363047"/>
    </source>
</evidence>
<dbReference type="GO" id="GO:0004930">
    <property type="term" value="F:G protein-coupled receptor activity"/>
    <property type="evidence" value="ECO:0007669"/>
    <property type="project" value="UniProtKB-KW"/>
</dbReference>
<keyword evidence="4 12" id="KW-0812">Transmembrane</keyword>
<keyword evidence="11 12" id="KW-0807">Transducer</keyword>
<evidence type="ECO:0000256" key="8">
    <source>
        <dbReference type="ARBA" id="ARBA00023136"/>
    </source>
</evidence>
<dbReference type="PRINTS" id="PR00245">
    <property type="entry name" value="OLFACTORYR"/>
</dbReference>
<feature type="transmembrane region" description="Helical" evidence="13">
    <location>
        <begin position="58"/>
        <end position="80"/>
    </location>
</feature>
<dbReference type="KEGG" id="emc:129345678"/>
<dbReference type="Pfam" id="PF13853">
    <property type="entry name" value="7tm_4"/>
    <property type="match status" value="1"/>
</dbReference>
<evidence type="ECO:0000256" key="10">
    <source>
        <dbReference type="ARBA" id="ARBA00023180"/>
    </source>
</evidence>
<dbReference type="CDD" id="cd15912">
    <property type="entry name" value="7tmA_OR6C-like"/>
    <property type="match status" value="1"/>
</dbReference>
<dbReference type="GO" id="GO:0004984">
    <property type="term" value="F:olfactory receptor activity"/>
    <property type="evidence" value="ECO:0007669"/>
    <property type="project" value="InterPro"/>
</dbReference>
<evidence type="ECO:0000256" key="7">
    <source>
        <dbReference type="ARBA" id="ARBA00023040"/>
    </source>
</evidence>
<evidence type="ECO:0000313" key="16">
    <source>
        <dbReference type="RefSeq" id="XP_054858879.1"/>
    </source>
</evidence>
<feature type="transmembrane region" description="Helical" evidence="13">
    <location>
        <begin position="271"/>
        <end position="290"/>
    </location>
</feature>
<dbReference type="GO" id="GO:0005886">
    <property type="term" value="C:plasma membrane"/>
    <property type="evidence" value="ECO:0007669"/>
    <property type="project" value="UniProtKB-SubCell"/>
</dbReference>
<organism evidence="15 16">
    <name type="scientific">Eublepharis macularius</name>
    <name type="common">Leopard gecko</name>
    <name type="synonym">Cyrtodactylus macularius</name>
    <dbReference type="NCBI Taxonomy" id="481883"/>
    <lineage>
        <taxon>Eukaryota</taxon>
        <taxon>Metazoa</taxon>
        <taxon>Chordata</taxon>
        <taxon>Craniata</taxon>
        <taxon>Vertebrata</taxon>
        <taxon>Euteleostomi</taxon>
        <taxon>Lepidosauria</taxon>
        <taxon>Squamata</taxon>
        <taxon>Bifurcata</taxon>
        <taxon>Gekkota</taxon>
        <taxon>Eublepharidae</taxon>
        <taxon>Eublepharinae</taxon>
        <taxon>Eublepharis</taxon>
    </lineage>
</organism>
<dbReference type="InterPro" id="IPR000725">
    <property type="entry name" value="Olfact_rcpt"/>
</dbReference>
<dbReference type="SUPFAM" id="SSF81321">
    <property type="entry name" value="Family A G protein-coupled receptor-like"/>
    <property type="match status" value="1"/>
</dbReference>
<keyword evidence="8 13" id="KW-0472">Membrane</keyword>
<feature type="domain" description="G-protein coupled receptors family 1 profile" evidence="14">
    <location>
        <begin position="39"/>
        <end position="288"/>
    </location>
</feature>
<evidence type="ECO:0000256" key="2">
    <source>
        <dbReference type="ARBA" id="ARBA00022475"/>
    </source>
</evidence>
<protein>
    <recommendedName>
        <fullName evidence="13">Olfactory receptor</fullName>
    </recommendedName>
</protein>
<dbReference type="InterPro" id="IPR017452">
    <property type="entry name" value="GPCR_Rhodpsn_7TM"/>
</dbReference>
<comment type="similarity">
    <text evidence="12">Belongs to the G-protein coupled receptor 1 family.</text>
</comment>
<dbReference type="InterPro" id="IPR000276">
    <property type="entry name" value="GPCR_Rhodpsn"/>
</dbReference>
<feature type="transmembrane region" description="Helical" evidence="13">
    <location>
        <begin position="235"/>
        <end position="259"/>
    </location>
</feature>
<keyword evidence="3 13" id="KW-0716">Sensory transduction</keyword>